<dbReference type="SUPFAM" id="SSF52540">
    <property type="entry name" value="P-loop containing nucleoside triphosphate hydrolases"/>
    <property type="match status" value="1"/>
</dbReference>
<sequence>MSSSHDDSRPPGRVRLTVDDLLPTADVPLPQVDLTTEPEVFIGSDYVDKAYSLLLPEYGRMDSSSKRVRPMSFVGFQGAGKSRMLKELSKKLREEGIPAIFISFGDETDYDVDTEGASTPLADSLNLRLAWAAATDDARARVARAANVDVDKLNFTMWLEHASINERTAYEWLNHQPCVTDNRTLKYHRQPCVLLIDDLNRFATVKRGERSKAVDRVGAHLRCEFLNEVERHIVFAEPNNVTTVSDGRSLLEMLQKRHLLRPELPFIKENDLEQALKWNVTRGAICWAGRSPGLVWEMCQHGGSLEARVGRVSSIDQSTIFEADAVLCDVVLTAMEGMGASGYSRPHIGNWSTLLNVFDEERTSYNRRYDYCHLLPPCYLAGMCASLAQWDALKEKVDESFCEGLNAVASSLRMLNHAEDGHQWAGPCTAAVLMRLLQGELKHLLYVGVGYFNEIPPQVGTVLPDSLIVPLKWDEQAMGCKFGGYFSSSEWSNTEDVVKAFAKKYASLPSAKPGCVRQPIVFSARLSSLR</sequence>
<dbReference type="AlphaFoldDB" id="A0A0G4FYS0"/>
<reference evidence="1 2" key="1">
    <citation type="submission" date="2014-11" db="EMBL/GenBank/DDBJ databases">
        <authorList>
            <person name="Zhu J."/>
            <person name="Qi W."/>
            <person name="Song R."/>
        </authorList>
    </citation>
    <scope>NUCLEOTIDE SEQUENCE [LARGE SCALE GENOMIC DNA]</scope>
</reference>
<dbReference type="InParanoid" id="A0A0G4FYS0"/>
<proteinExistence type="predicted"/>
<dbReference type="OrthoDB" id="430279at2759"/>
<gene>
    <name evidence="1" type="ORF">Vbra_1388</name>
</gene>
<keyword evidence="2" id="KW-1185">Reference proteome</keyword>
<dbReference type="InterPro" id="IPR027417">
    <property type="entry name" value="P-loop_NTPase"/>
</dbReference>
<protein>
    <submittedName>
        <fullName evidence="1">Uncharacterized protein</fullName>
    </submittedName>
</protein>
<name>A0A0G4FYS0_VITBC</name>
<dbReference type="VEuPathDB" id="CryptoDB:Vbra_1388"/>
<dbReference type="PhylomeDB" id="A0A0G4FYS0"/>
<accession>A0A0G4FYS0</accession>
<evidence type="ECO:0000313" key="1">
    <source>
        <dbReference type="EMBL" id="CEM20368.1"/>
    </source>
</evidence>
<dbReference type="EMBL" id="CDMY01000526">
    <property type="protein sequence ID" value="CEM20368.1"/>
    <property type="molecule type" value="Genomic_DNA"/>
</dbReference>
<dbReference type="Proteomes" id="UP000041254">
    <property type="component" value="Unassembled WGS sequence"/>
</dbReference>
<organism evidence="1 2">
    <name type="scientific">Vitrella brassicaformis (strain CCMP3155)</name>
    <dbReference type="NCBI Taxonomy" id="1169540"/>
    <lineage>
        <taxon>Eukaryota</taxon>
        <taxon>Sar</taxon>
        <taxon>Alveolata</taxon>
        <taxon>Colpodellida</taxon>
        <taxon>Vitrellaceae</taxon>
        <taxon>Vitrella</taxon>
    </lineage>
</organism>
<evidence type="ECO:0000313" key="2">
    <source>
        <dbReference type="Proteomes" id="UP000041254"/>
    </source>
</evidence>